<feature type="region of interest" description="Disordered" evidence="1">
    <location>
        <begin position="141"/>
        <end position="160"/>
    </location>
</feature>
<feature type="region of interest" description="Disordered" evidence="1">
    <location>
        <begin position="409"/>
        <end position="436"/>
    </location>
</feature>
<dbReference type="STRING" id="3818.A0A444YIW0"/>
<name>A0A444YIW0_ARAHY</name>
<dbReference type="AlphaFoldDB" id="A0A444YIW0"/>
<organism evidence="2 3">
    <name type="scientific">Arachis hypogaea</name>
    <name type="common">Peanut</name>
    <dbReference type="NCBI Taxonomy" id="3818"/>
    <lineage>
        <taxon>Eukaryota</taxon>
        <taxon>Viridiplantae</taxon>
        <taxon>Streptophyta</taxon>
        <taxon>Embryophyta</taxon>
        <taxon>Tracheophyta</taxon>
        <taxon>Spermatophyta</taxon>
        <taxon>Magnoliopsida</taxon>
        <taxon>eudicotyledons</taxon>
        <taxon>Gunneridae</taxon>
        <taxon>Pentapetalae</taxon>
        <taxon>rosids</taxon>
        <taxon>fabids</taxon>
        <taxon>Fabales</taxon>
        <taxon>Fabaceae</taxon>
        <taxon>Papilionoideae</taxon>
        <taxon>50 kb inversion clade</taxon>
        <taxon>dalbergioids sensu lato</taxon>
        <taxon>Dalbergieae</taxon>
        <taxon>Pterocarpus clade</taxon>
        <taxon>Arachis</taxon>
    </lineage>
</organism>
<dbReference type="Proteomes" id="UP000289738">
    <property type="component" value="Chromosome B06"/>
</dbReference>
<evidence type="ECO:0000313" key="3">
    <source>
        <dbReference type="Proteomes" id="UP000289738"/>
    </source>
</evidence>
<dbReference type="PANTHER" id="PTHR31286:SF99">
    <property type="entry name" value="DUF4283 DOMAIN-CONTAINING PROTEIN"/>
    <property type="match status" value="1"/>
</dbReference>
<gene>
    <name evidence="2" type="ORF">Ahy_B06g080712</name>
</gene>
<proteinExistence type="predicted"/>
<feature type="compositionally biased region" description="Polar residues" evidence="1">
    <location>
        <begin position="292"/>
        <end position="309"/>
    </location>
</feature>
<keyword evidence="3" id="KW-1185">Reference proteome</keyword>
<dbReference type="EMBL" id="SDMP01000016">
    <property type="protein sequence ID" value="RYR01851.1"/>
    <property type="molecule type" value="Genomic_DNA"/>
</dbReference>
<sequence>MIAGHYLIVQRWRPFFLTTENHVRKIAAWIRIPNLPIKLYNHHFLWRVGSTIRHMLKIDRATSIHSRGKFARICVKIDLSKKLVPRISILGSTLNIEYEGLHLIYFSCEKYGYKVEQCSEAGEHKLDQLVVEMAGEEERATAARRRADVSTGEVDRETPANQERIDDHIVQRINKNPPDFGPWMMVRRNQRRKQEEIPRKNKKQIQISNVMPNKETNGSMKNTFNEGGSRFNALYEERDNEMQDNLQPKEAMQSGSKLANSNQALKKNLSHKGLDCPKPINQAPDRALVSTLPRSNRSNIGPLNQTRNQLNKEEGAKVVLRKPGAGRNPQGPQKTAALKIGPMLTKKGFKPKQKMMDKGSLSLWAAIHSMDNAVSSSSKSTDREIMEGVILDRMREKILRRGTPVLTVEDGDGRWAPSEQPGTIKEGNKNSTKGKEPMFHAKASEDMEGSAWRAAPSPSSEAWNCREAGGKGFSTLIRDLRKDLDVNFVILMEIHISGVRGERVRNRFGLNGSFVMEARGQSGGDFNAILRDHERSGGAMLRQGGACPDFNACLFDCGLLDLGYSGCPIPGKEILWLKGLIGVSLILIEVGTFRGTGTHVWKTSSRCYKIGTIMSLKLQRDLWEEYEEIMAQEELLWYQKSCCNWLEFGDRNTKFFHASTMARRRRNRIEALQDDNGNWVHERTTLDRMATSFYSWLYTEDAPDTPFILKNCFPLLDTNDLVGWGLVEKRDSLWVKVLRTKYKCGNDIMPDIRRRTKDSNLWEGVCSAWKDVERNTAWRIGDWDLEKIREWIPEDWVSKIAAMALPSPQKNADQAARDPSTDGTFIVKSAYKALNTDLTENDRVFRFVWDWKGPERIRTFL</sequence>
<dbReference type="InterPro" id="IPR040256">
    <property type="entry name" value="At4g02000-like"/>
</dbReference>
<evidence type="ECO:0000313" key="2">
    <source>
        <dbReference type="EMBL" id="RYR01851.1"/>
    </source>
</evidence>
<dbReference type="PANTHER" id="PTHR31286">
    <property type="entry name" value="GLYCINE-RICH CELL WALL STRUCTURAL PROTEIN 1.8-LIKE"/>
    <property type="match status" value="1"/>
</dbReference>
<accession>A0A444YIW0</accession>
<feature type="region of interest" description="Disordered" evidence="1">
    <location>
        <begin position="291"/>
        <end position="314"/>
    </location>
</feature>
<comment type="caution">
    <text evidence="2">The sequence shown here is derived from an EMBL/GenBank/DDBJ whole genome shotgun (WGS) entry which is preliminary data.</text>
</comment>
<reference evidence="2 3" key="1">
    <citation type="submission" date="2019-01" db="EMBL/GenBank/DDBJ databases">
        <title>Sequencing of cultivated peanut Arachis hypogaea provides insights into genome evolution and oil improvement.</title>
        <authorList>
            <person name="Chen X."/>
        </authorList>
    </citation>
    <scope>NUCLEOTIDE SEQUENCE [LARGE SCALE GENOMIC DNA]</scope>
    <source>
        <strain evidence="3">cv. Fuhuasheng</strain>
        <tissue evidence="2">Leaves</tissue>
    </source>
</reference>
<protein>
    <submittedName>
        <fullName evidence="2">Uncharacterized protein</fullName>
    </submittedName>
</protein>
<evidence type="ECO:0000256" key="1">
    <source>
        <dbReference type="SAM" id="MobiDB-lite"/>
    </source>
</evidence>